<gene>
    <name evidence="2" type="ORF">IAA97_00360</name>
</gene>
<protein>
    <submittedName>
        <fullName evidence="2">Uncharacterized protein</fullName>
    </submittedName>
</protein>
<keyword evidence="1" id="KW-0175">Coiled coil</keyword>
<accession>A0A9D9DXU2</accession>
<reference evidence="2" key="2">
    <citation type="journal article" date="2021" name="PeerJ">
        <title>Extensive microbial diversity within the chicken gut microbiome revealed by metagenomics and culture.</title>
        <authorList>
            <person name="Gilroy R."/>
            <person name="Ravi A."/>
            <person name="Getino M."/>
            <person name="Pursley I."/>
            <person name="Horton D.L."/>
            <person name="Alikhan N.F."/>
            <person name="Baker D."/>
            <person name="Gharbi K."/>
            <person name="Hall N."/>
            <person name="Watson M."/>
            <person name="Adriaenssens E.M."/>
            <person name="Foster-Nyarko E."/>
            <person name="Jarju S."/>
            <person name="Secka A."/>
            <person name="Antonio M."/>
            <person name="Oren A."/>
            <person name="Chaudhuri R.R."/>
            <person name="La Ragione R."/>
            <person name="Hildebrand F."/>
            <person name="Pallen M.J."/>
        </authorList>
    </citation>
    <scope>NUCLEOTIDE SEQUENCE</scope>
    <source>
        <strain evidence="2">7293</strain>
    </source>
</reference>
<evidence type="ECO:0000313" key="2">
    <source>
        <dbReference type="EMBL" id="MBO8435423.1"/>
    </source>
</evidence>
<sequence>MGRIKSAWEIALERTEGIQMDKEKIKYNSSIEKTRKLAGRFLSDDEAITREELETELKALDPKAVAEALILTAEANLSLPQEENENTERMDKIKVLVEIATDGNPAAMGLMDELIAFLFQYPKHKKDLLDKMKAQYQPILDEKSQKLSEQYGTEVHLSFENDKEFMTAAKQNLDRLENQYQATLTNAKAQLRDVAGVKH</sequence>
<proteinExistence type="predicted"/>
<reference evidence="2" key="1">
    <citation type="submission" date="2020-10" db="EMBL/GenBank/DDBJ databases">
        <authorList>
            <person name="Gilroy R."/>
        </authorList>
    </citation>
    <scope>NUCLEOTIDE SEQUENCE</scope>
    <source>
        <strain evidence="2">7293</strain>
    </source>
</reference>
<dbReference type="AlphaFoldDB" id="A0A9D9DXU2"/>
<evidence type="ECO:0000256" key="1">
    <source>
        <dbReference type="SAM" id="Coils"/>
    </source>
</evidence>
<dbReference type="Pfam" id="PF20362">
    <property type="entry name" value="DUF6657"/>
    <property type="match status" value="1"/>
</dbReference>
<dbReference type="EMBL" id="JADIMT010000005">
    <property type="protein sequence ID" value="MBO8435423.1"/>
    <property type="molecule type" value="Genomic_DNA"/>
</dbReference>
<evidence type="ECO:0000313" key="3">
    <source>
        <dbReference type="Proteomes" id="UP000823615"/>
    </source>
</evidence>
<dbReference type="Proteomes" id="UP000823615">
    <property type="component" value="Unassembled WGS sequence"/>
</dbReference>
<dbReference type="InterPro" id="IPR046598">
    <property type="entry name" value="DUF6657"/>
</dbReference>
<organism evidence="2 3">
    <name type="scientific">Candidatus Ornithospirochaeta stercoripullorum</name>
    <dbReference type="NCBI Taxonomy" id="2840899"/>
    <lineage>
        <taxon>Bacteria</taxon>
        <taxon>Pseudomonadati</taxon>
        <taxon>Spirochaetota</taxon>
        <taxon>Spirochaetia</taxon>
        <taxon>Spirochaetales</taxon>
        <taxon>Spirochaetaceae</taxon>
        <taxon>Spirochaetaceae incertae sedis</taxon>
        <taxon>Candidatus Ornithospirochaeta</taxon>
    </lineage>
</organism>
<comment type="caution">
    <text evidence="2">The sequence shown here is derived from an EMBL/GenBank/DDBJ whole genome shotgun (WGS) entry which is preliminary data.</text>
</comment>
<name>A0A9D9DXU2_9SPIO</name>
<feature type="coiled-coil region" evidence="1">
    <location>
        <begin position="159"/>
        <end position="193"/>
    </location>
</feature>